<feature type="compositionally biased region" description="Polar residues" evidence="1">
    <location>
        <begin position="20"/>
        <end position="31"/>
    </location>
</feature>
<evidence type="ECO:0000256" key="1">
    <source>
        <dbReference type="SAM" id="MobiDB-lite"/>
    </source>
</evidence>
<protein>
    <recommendedName>
        <fullName evidence="3">RNA-editing substrate-binding complex 6 protein domain-containing protein</fullName>
    </recommendedName>
</protein>
<dbReference type="Proteomes" id="UP000041254">
    <property type="component" value="Unassembled WGS sequence"/>
</dbReference>
<dbReference type="PhylomeDB" id="A0A0G4EEJ9"/>
<evidence type="ECO:0000313" key="4">
    <source>
        <dbReference type="EMBL" id="CEL93821.1"/>
    </source>
</evidence>
<dbReference type="VEuPathDB" id="CryptoDB:Vbra_20232"/>
<evidence type="ECO:0000256" key="2">
    <source>
        <dbReference type="SAM" id="Phobius"/>
    </source>
</evidence>
<feature type="transmembrane region" description="Helical" evidence="2">
    <location>
        <begin position="156"/>
        <end position="174"/>
    </location>
</feature>
<keyword evidence="2" id="KW-1133">Transmembrane helix</keyword>
<dbReference type="PANTHER" id="PTHR21228:SF40">
    <property type="entry name" value="LD45607P"/>
    <property type="match status" value="1"/>
</dbReference>
<organism evidence="4 5">
    <name type="scientific">Vitrella brassicaformis (strain CCMP3155)</name>
    <dbReference type="NCBI Taxonomy" id="1169540"/>
    <lineage>
        <taxon>Eukaryota</taxon>
        <taxon>Sar</taxon>
        <taxon>Alveolata</taxon>
        <taxon>Colpodellida</taxon>
        <taxon>Vitrellaceae</taxon>
        <taxon>Vitrella</taxon>
    </lineage>
</organism>
<feature type="compositionally biased region" description="Basic and acidic residues" evidence="1">
    <location>
        <begin position="597"/>
        <end position="606"/>
    </location>
</feature>
<sequence length="624" mass="69271">MSGRASRNTPPLGSIFPAQPASSAHPTSSQKLRPAPPSKASKMSTVLFNPQATAWHQRQAMWRPLAKQATQKATDLTSMPPPSNMDADQLGQWANVAAREGVHNEVFWNIMTTRAKQLTSSMESTEIALFLNAIARVRRTDKELFQMLAPVIRKKMIYFSSIYLAMVLAAYAKAGVYDVSLMSAYVREIQARLQEFQTPVELSMLINALAKLHVYDKDLFDRLAAQVLFRMKEESFHIRELSVIAGAFARVNHLHPALFDAIAERARITIAEAYPLELARMIHAYAKVGRNAPDLFEVCIHYAAEKLLFMSPSELATTAFAFGQIREVISEEQLPILQLIFDKVRQSSVTSIALFHPKDISSFLMTYARWRLPFEHGELITVIDRVFALKGRFQQCVPDLVSVLWSISLLVRHTWEEGDSSSGASVVRACQYLLVSNLDVLTAAMAKNQLNMTAIVRIVDSFAAVRSCNRELLDAVHGSFVRRYEELDPFAASLLFDNFTLLGYNPEEDFMLLLSDKMAEGKDREPGTRPAALDPTYGQDEEEDNGRTNDDREDDEPGQDDTSGNNDAASTAAAAPPSPSPQPPQPAQLNGQMLRTAGERGLREPEDGTVGSARVGRVTVHSNG</sequence>
<dbReference type="GO" id="GO:0000963">
    <property type="term" value="P:mitochondrial RNA processing"/>
    <property type="evidence" value="ECO:0007669"/>
    <property type="project" value="TreeGrafter"/>
</dbReference>
<dbReference type="Pfam" id="PF26188">
    <property type="entry name" value="RESC6"/>
    <property type="match status" value="1"/>
</dbReference>
<reference evidence="4 5" key="1">
    <citation type="submission" date="2014-11" db="EMBL/GenBank/DDBJ databases">
        <authorList>
            <person name="Zhu J."/>
            <person name="Qi W."/>
            <person name="Song R."/>
        </authorList>
    </citation>
    <scope>NUCLEOTIDE SEQUENCE [LARGE SCALE GENOMIC DNA]</scope>
</reference>
<dbReference type="InParanoid" id="A0A0G4EEJ9"/>
<gene>
    <name evidence="4" type="ORF">Vbra_20232</name>
</gene>
<evidence type="ECO:0000259" key="3">
    <source>
        <dbReference type="Pfam" id="PF26188"/>
    </source>
</evidence>
<dbReference type="EMBL" id="CDMY01000193">
    <property type="protein sequence ID" value="CEL93821.1"/>
    <property type="molecule type" value="Genomic_DNA"/>
</dbReference>
<keyword evidence="2" id="KW-0472">Membrane</keyword>
<dbReference type="GO" id="GO:0003723">
    <property type="term" value="F:RNA binding"/>
    <property type="evidence" value="ECO:0007669"/>
    <property type="project" value="TreeGrafter"/>
</dbReference>
<accession>A0A0G4EEJ9</accession>
<feature type="compositionally biased region" description="Polar residues" evidence="1">
    <location>
        <begin position="1"/>
        <end position="11"/>
    </location>
</feature>
<feature type="region of interest" description="Disordered" evidence="1">
    <location>
        <begin position="1"/>
        <end position="42"/>
    </location>
</feature>
<feature type="compositionally biased region" description="Pro residues" evidence="1">
    <location>
        <begin position="576"/>
        <end position="586"/>
    </location>
</feature>
<keyword evidence="5" id="KW-1185">Reference proteome</keyword>
<keyword evidence="2" id="KW-0812">Transmembrane</keyword>
<feature type="domain" description="RNA-editing substrate-binding complex 6 protein" evidence="3">
    <location>
        <begin position="163"/>
        <end position="371"/>
    </location>
</feature>
<name>A0A0G4EEJ9_VITBC</name>
<dbReference type="GO" id="GO:0035770">
    <property type="term" value="C:ribonucleoprotein granule"/>
    <property type="evidence" value="ECO:0007669"/>
    <property type="project" value="TreeGrafter"/>
</dbReference>
<dbReference type="InterPro" id="IPR058917">
    <property type="entry name" value="RESC6_dom"/>
</dbReference>
<dbReference type="GO" id="GO:0044528">
    <property type="term" value="P:regulation of mitochondrial mRNA stability"/>
    <property type="evidence" value="ECO:0007669"/>
    <property type="project" value="TreeGrafter"/>
</dbReference>
<proteinExistence type="predicted"/>
<feature type="region of interest" description="Disordered" evidence="1">
    <location>
        <begin position="520"/>
        <end position="624"/>
    </location>
</feature>
<evidence type="ECO:0000313" key="5">
    <source>
        <dbReference type="Proteomes" id="UP000041254"/>
    </source>
</evidence>
<dbReference type="AlphaFoldDB" id="A0A0G4EEJ9"/>
<dbReference type="InterPro" id="IPR050870">
    <property type="entry name" value="FAST_kinase"/>
</dbReference>
<dbReference type="OrthoDB" id="361043at2759"/>
<dbReference type="GO" id="GO:0005759">
    <property type="term" value="C:mitochondrial matrix"/>
    <property type="evidence" value="ECO:0007669"/>
    <property type="project" value="TreeGrafter"/>
</dbReference>
<dbReference type="PANTHER" id="PTHR21228">
    <property type="entry name" value="FAST LEU-RICH DOMAIN-CONTAINING"/>
    <property type="match status" value="1"/>
</dbReference>